<evidence type="ECO:0000313" key="2">
    <source>
        <dbReference type="Proteomes" id="UP000446348"/>
    </source>
</evidence>
<protein>
    <submittedName>
        <fullName evidence="1">Uncharacterized protein</fullName>
    </submittedName>
</protein>
<reference evidence="1 2" key="1">
    <citation type="submission" date="2018-08" db="EMBL/GenBank/DDBJ databases">
        <title>Murine metabolic-syndrome-specific gut microbial biobank.</title>
        <authorList>
            <person name="Liu C."/>
        </authorList>
    </citation>
    <scope>NUCLEOTIDE SEQUENCE [LARGE SCALE GENOMIC DNA]</scope>
    <source>
        <strain evidence="1 2">X69</strain>
    </source>
</reference>
<dbReference type="AlphaFoldDB" id="A0A845RIC2"/>
<dbReference type="Proteomes" id="UP000446348">
    <property type="component" value="Unassembled WGS sequence"/>
</dbReference>
<comment type="caution">
    <text evidence="1">The sequence shown here is derived from an EMBL/GenBank/DDBJ whole genome shotgun (WGS) entry which is preliminary data.</text>
</comment>
<proteinExistence type="predicted"/>
<sequence>MKEKEKSSWLAPSCASLKPRLYLIGVTEFSGEPEELNIAVLAGCLAGELYNRVSNRPAVAKKIAWELKKFLGQKKTEKAALYLLLRYRMARLDIPDLLLWAMANQDVSRQFLGHFLNQYRELVKGGAEQ</sequence>
<gene>
    <name evidence="1" type="ORF">D3Z39_06360</name>
</gene>
<accession>A0A845RIC2</accession>
<dbReference type="RefSeq" id="WP_160209340.1">
    <property type="nucleotide sequence ID" value="NZ_QXWZ01000008.1"/>
</dbReference>
<name>A0A845RIC2_9FIRM</name>
<organism evidence="1 2">
    <name type="scientific">Anaerotruncus colihominis</name>
    <dbReference type="NCBI Taxonomy" id="169435"/>
    <lineage>
        <taxon>Bacteria</taxon>
        <taxon>Bacillati</taxon>
        <taxon>Bacillota</taxon>
        <taxon>Clostridia</taxon>
        <taxon>Eubacteriales</taxon>
        <taxon>Oscillospiraceae</taxon>
        <taxon>Anaerotruncus</taxon>
    </lineage>
</organism>
<dbReference type="EMBL" id="QXWZ01000008">
    <property type="protein sequence ID" value="NBI78491.1"/>
    <property type="molecule type" value="Genomic_DNA"/>
</dbReference>
<evidence type="ECO:0000313" key="1">
    <source>
        <dbReference type="EMBL" id="NBI78491.1"/>
    </source>
</evidence>